<reference evidence="1 2" key="1">
    <citation type="journal article" date="2008" name="Science">
        <title>The Physcomitrella genome reveals evolutionary insights into the conquest of land by plants.</title>
        <authorList>
            <person name="Rensing S."/>
            <person name="Lang D."/>
            <person name="Zimmer A."/>
            <person name="Terry A."/>
            <person name="Salamov A."/>
            <person name="Shapiro H."/>
            <person name="Nishiyama T."/>
            <person name="Perroud P.-F."/>
            <person name="Lindquist E."/>
            <person name="Kamisugi Y."/>
            <person name="Tanahashi T."/>
            <person name="Sakakibara K."/>
            <person name="Fujita T."/>
            <person name="Oishi K."/>
            <person name="Shin-I T."/>
            <person name="Kuroki Y."/>
            <person name="Toyoda A."/>
            <person name="Suzuki Y."/>
            <person name="Hashimoto A."/>
            <person name="Yamaguchi K."/>
            <person name="Sugano A."/>
            <person name="Kohara Y."/>
            <person name="Fujiyama A."/>
            <person name="Anterola A."/>
            <person name="Aoki S."/>
            <person name="Ashton N."/>
            <person name="Barbazuk W.B."/>
            <person name="Barker E."/>
            <person name="Bennetzen J."/>
            <person name="Bezanilla M."/>
            <person name="Blankenship R."/>
            <person name="Cho S.H."/>
            <person name="Dutcher S."/>
            <person name="Estelle M."/>
            <person name="Fawcett J.A."/>
            <person name="Gundlach H."/>
            <person name="Hanada K."/>
            <person name="Heyl A."/>
            <person name="Hicks K.A."/>
            <person name="Hugh J."/>
            <person name="Lohr M."/>
            <person name="Mayer K."/>
            <person name="Melkozernov A."/>
            <person name="Murata T."/>
            <person name="Nelson D."/>
            <person name="Pils B."/>
            <person name="Prigge M."/>
            <person name="Reiss B."/>
            <person name="Renner T."/>
            <person name="Rombauts S."/>
            <person name="Rushton P."/>
            <person name="Sanderfoot A."/>
            <person name="Schween G."/>
            <person name="Shiu S.-H."/>
            <person name="Stueber K."/>
            <person name="Theodoulou F.L."/>
            <person name="Tu H."/>
            <person name="Van de Peer Y."/>
            <person name="Verrier P.J."/>
            <person name="Waters E."/>
            <person name="Wood A."/>
            <person name="Yang L."/>
            <person name="Cove D."/>
            <person name="Cuming A."/>
            <person name="Hasebe M."/>
            <person name="Lucas S."/>
            <person name="Mishler D.B."/>
            <person name="Reski R."/>
            <person name="Grigoriev I."/>
            <person name="Quatrano R.S."/>
            <person name="Boore J.L."/>
        </authorList>
    </citation>
    <scope>NUCLEOTIDE SEQUENCE [LARGE SCALE GENOMIC DNA]</scope>
    <source>
        <strain evidence="1 2">cv. Gransden 2004</strain>
    </source>
</reference>
<reference evidence="1 2" key="2">
    <citation type="journal article" date="2018" name="Plant J.">
        <title>The Physcomitrella patens chromosome-scale assembly reveals moss genome structure and evolution.</title>
        <authorList>
            <person name="Lang D."/>
            <person name="Ullrich K.K."/>
            <person name="Murat F."/>
            <person name="Fuchs J."/>
            <person name="Jenkins J."/>
            <person name="Haas F.B."/>
            <person name="Piednoel M."/>
            <person name="Gundlach H."/>
            <person name="Van Bel M."/>
            <person name="Meyberg R."/>
            <person name="Vives C."/>
            <person name="Morata J."/>
            <person name="Symeonidi A."/>
            <person name="Hiss M."/>
            <person name="Muchero W."/>
            <person name="Kamisugi Y."/>
            <person name="Saleh O."/>
            <person name="Blanc G."/>
            <person name="Decker E.L."/>
            <person name="van Gessel N."/>
            <person name="Grimwood J."/>
            <person name="Hayes R.D."/>
            <person name="Graham S.W."/>
            <person name="Gunter L.E."/>
            <person name="McDaniel S.F."/>
            <person name="Hoernstein S.N.W."/>
            <person name="Larsson A."/>
            <person name="Li F.W."/>
            <person name="Perroud P.F."/>
            <person name="Phillips J."/>
            <person name="Ranjan P."/>
            <person name="Rokshar D.S."/>
            <person name="Rothfels C.J."/>
            <person name="Schneider L."/>
            <person name="Shu S."/>
            <person name="Stevenson D.W."/>
            <person name="Thummler F."/>
            <person name="Tillich M."/>
            <person name="Villarreal Aguilar J.C."/>
            <person name="Widiez T."/>
            <person name="Wong G.K."/>
            <person name="Wymore A."/>
            <person name="Zhang Y."/>
            <person name="Zimmer A.D."/>
            <person name="Quatrano R.S."/>
            <person name="Mayer K.F.X."/>
            <person name="Goodstein D."/>
            <person name="Casacuberta J.M."/>
            <person name="Vandepoele K."/>
            <person name="Reski R."/>
            <person name="Cuming A.C."/>
            <person name="Tuskan G.A."/>
            <person name="Maumus F."/>
            <person name="Salse J."/>
            <person name="Schmutz J."/>
            <person name="Rensing S.A."/>
        </authorList>
    </citation>
    <scope>NUCLEOTIDE SEQUENCE [LARGE SCALE GENOMIC DNA]</scope>
    <source>
        <strain evidence="1 2">cv. Gransden 2004</strain>
    </source>
</reference>
<evidence type="ECO:0000313" key="2">
    <source>
        <dbReference type="Proteomes" id="UP000006727"/>
    </source>
</evidence>
<keyword evidence="2" id="KW-1185">Reference proteome</keyword>
<dbReference type="EMBL" id="ABEU02000002">
    <property type="status" value="NOT_ANNOTATED_CDS"/>
    <property type="molecule type" value="Genomic_DNA"/>
</dbReference>
<dbReference type="Gramene" id="Pp3c2_23515V3.1">
    <property type="protein sequence ID" value="PAC:32934644.CDS.1"/>
    <property type="gene ID" value="Pp3c2_23515"/>
</dbReference>
<sequence>MRDFQERKEAVNIWFVRLRINQADALFKPTLSPKSKNISEVKNSTITMLRSWPADLKPKGNSS</sequence>
<dbReference type="EnsemblPlants" id="Pp3c2_23510V3.1">
    <property type="protein sequence ID" value="PAC:32936433.CDS.1"/>
    <property type="gene ID" value="Pp3c2_23510"/>
</dbReference>
<protein>
    <submittedName>
        <fullName evidence="1">Uncharacterized protein</fullName>
    </submittedName>
</protein>
<accession>A0A7I3ZFH8</accession>
<dbReference type="AlphaFoldDB" id="A0A7I3ZFH8"/>
<evidence type="ECO:0000313" key="1">
    <source>
        <dbReference type="EnsemblPlants" id="PAC:32936433.CDS.1"/>
    </source>
</evidence>
<dbReference type="InParanoid" id="A0A7I3ZFH8"/>
<proteinExistence type="predicted"/>
<dbReference type="Proteomes" id="UP000006727">
    <property type="component" value="Chromosome 2"/>
</dbReference>
<reference evidence="1" key="3">
    <citation type="submission" date="2020-12" db="UniProtKB">
        <authorList>
            <consortium name="EnsemblPlants"/>
        </authorList>
    </citation>
    <scope>IDENTIFICATION</scope>
</reference>
<dbReference type="Gramene" id="Pp3c2_23510V3.1">
    <property type="protein sequence ID" value="PAC:32936433.CDS.1"/>
    <property type="gene ID" value="Pp3c2_23510"/>
</dbReference>
<organism evidence="1 2">
    <name type="scientific">Physcomitrium patens</name>
    <name type="common">Spreading-leaved earth moss</name>
    <name type="synonym">Physcomitrella patens</name>
    <dbReference type="NCBI Taxonomy" id="3218"/>
    <lineage>
        <taxon>Eukaryota</taxon>
        <taxon>Viridiplantae</taxon>
        <taxon>Streptophyta</taxon>
        <taxon>Embryophyta</taxon>
        <taxon>Bryophyta</taxon>
        <taxon>Bryophytina</taxon>
        <taxon>Bryopsida</taxon>
        <taxon>Funariidae</taxon>
        <taxon>Funariales</taxon>
        <taxon>Funariaceae</taxon>
        <taxon>Physcomitrium</taxon>
    </lineage>
</organism>
<dbReference type="EnsemblPlants" id="Pp3c2_23515V3.1">
    <property type="protein sequence ID" value="PAC:32934644.CDS.1"/>
    <property type="gene ID" value="Pp3c2_23515"/>
</dbReference>
<name>A0A7I3ZFH8_PHYPA</name>